<dbReference type="SUPFAM" id="SSF56436">
    <property type="entry name" value="C-type lectin-like"/>
    <property type="match status" value="2"/>
</dbReference>
<dbReference type="Proteomes" id="UP000008068">
    <property type="component" value="Unassembled WGS sequence"/>
</dbReference>
<dbReference type="CDD" id="cd00037">
    <property type="entry name" value="CLECT"/>
    <property type="match status" value="2"/>
</dbReference>
<evidence type="ECO:0000256" key="2">
    <source>
        <dbReference type="PROSITE-ProRule" id="PRU00059"/>
    </source>
</evidence>
<feature type="domain" description="C-type lectin" evidence="5">
    <location>
        <begin position="176"/>
        <end position="292"/>
    </location>
</feature>
<name>G0N147_CAEBE</name>
<evidence type="ECO:0000313" key="7">
    <source>
        <dbReference type="Proteomes" id="UP000008068"/>
    </source>
</evidence>
<keyword evidence="3" id="KW-0732">Signal</keyword>
<feature type="domain" description="C-type lectin" evidence="5">
    <location>
        <begin position="36"/>
        <end position="147"/>
    </location>
</feature>
<evidence type="ECO:0000259" key="5">
    <source>
        <dbReference type="PROSITE" id="PS50041"/>
    </source>
</evidence>
<evidence type="ECO:0000313" key="6">
    <source>
        <dbReference type="EMBL" id="EGT49890.1"/>
    </source>
</evidence>
<dbReference type="Gene3D" id="3.10.100.10">
    <property type="entry name" value="Mannose-Binding Protein A, subunit A"/>
    <property type="match status" value="2"/>
</dbReference>
<dbReference type="STRING" id="135651.G0N147"/>
<dbReference type="SUPFAM" id="SSF49854">
    <property type="entry name" value="Spermadhesin, CUB domain"/>
    <property type="match status" value="1"/>
</dbReference>
<feature type="signal peptide" evidence="3">
    <location>
        <begin position="1"/>
        <end position="18"/>
    </location>
</feature>
<keyword evidence="7" id="KW-1185">Reference proteome</keyword>
<sequence length="425" mass="47231">MFPLFLSVLFGVLLTCDGLSTTEAPYSCQQGYTLLNNDVCVKLFESPLRLDDAIRQCGNEGLFYYGYGKLVSIHTKDELDTLLSIAKAQNVVSPVWIGLTCPSTQAMDCLWVDRSSVYYHPFSYGNPKPENGDNVYMLTSGSSAGQWVSVNGAVASFGYFCAIHSITSKTFCPNQWNDYCYTYHNESLNEADSRSVCQKECGDLVSVHSDAENNHVSLVVPYDPLLTEIRLGGRVDGNQKYWVDGSEFSFSKFGYLDTNIGNCFGLQVKNDLVYRDWWLSNNCADEMPFVCKRLINATSCPYVPSTTPNSPYVNFDCGVVKHLTGTGTLYAPPYLYSGEYGPCVYVISQPKGSIAKVQFLPNSEIKNSRFTLYSQLEGGQPFANLTGTLPLTVFSSPTNVLKMIYTGEPTYPTQLLNYSANYWST</sequence>
<keyword evidence="1" id="KW-1015">Disulfide bond</keyword>
<proteinExistence type="predicted"/>
<evidence type="ECO:0000256" key="3">
    <source>
        <dbReference type="SAM" id="SignalP"/>
    </source>
</evidence>
<dbReference type="InterPro" id="IPR050976">
    <property type="entry name" value="Snaclec"/>
</dbReference>
<evidence type="ECO:0000256" key="1">
    <source>
        <dbReference type="ARBA" id="ARBA00023157"/>
    </source>
</evidence>
<dbReference type="PANTHER" id="PTHR22991">
    <property type="entry name" value="PROTEIN CBG13490"/>
    <property type="match status" value="1"/>
</dbReference>
<dbReference type="InterPro" id="IPR016186">
    <property type="entry name" value="C-type_lectin-like/link_sf"/>
</dbReference>
<dbReference type="OrthoDB" id="441660at2759"/>
<dbReference type="AlphaFoldDB" id="G0N147"/>
<evidence type="ECO:0008006" key="8">
    <source>
        <dbReference type="Google" id="ProtNLM"/>
    </source>
</evidence>
<dbReference type="HOGENOM" id="CLU_037161_0_0_1"/>
<organism evidence="7">
    <name type="scientific">Caenorhabditis brenneri</name>
    <name type="common">Nematode worm</name>
    <dbReference type="NCBI Taxonomy" id="135651"/>
    <lineage>
        <taxon>Eukaryota</taxon>
        <taxon>Metazoa</taxon>
        <taxon>Ecdysozoa</taxon>
        <taxon>Nematoda</taxon>
        <taxon>Chromadorea</taxon>
        <taxon>Rhabditida</taxon>
        <taxon>Rhabditina</taxon>
        <taxon>Rhabditomorpha</taxon>
        <taxon>Rhabditoidea</taxon>
        <taxon>Rhabditidae</taxon>
        <taxon>Peloderinae</taxon>
        <taxon>Caenorhabditis</taxon>
    </lineage>
</organism>
<accession>G0N147</accession>
<feature type="domain" description="CUB" evidence="4">
    <location>
        <begin position="317"/>
        <end position="425"/>
    </location>
</feature>
<dbReference type="PANTHER" id="PTHR22991:SF41">
    <property type="entry name" value="CUB DOMAIN-CONTAINING PROTEIN-RELATED"/>
    <property type="match status" value="1"/>
</dbReference>
<dbReference type="PROSITE" id="PS50041">
    <property type="entry name" value="C_TYPE_LECTIN_2"/>
    <property type="match status" value="2"/>
</dbReference>
<protein>
    <recommendedName>
        <fullName evidence="8">C-type LECtin</fullName>
    </recommendedName>
</protein>
<dbReference type="InterPro" id="IPR000859">
    <property type="entry name" value="CUB_dom"/>
</dbReference>
<feature type="chain" id="PRO_5003403997" description="C-type LECtin" evidence="3">
    <location>
        <begin position="19"/>
        <end position="425"/>
    </location>
</feature>
<dbReference type="InterPro" id="IPR001304">
    <property type="entry name" value="C-type_lectin-like"/>
</dbReference>
<dbReference type="Pfam" id="PF00059">
    <property type="entry name" value="Lectin_C"/>
    <property type="match status" value="1"/>
</dbReference>
<dbReference type="OMA" id="NNCADEM"/>
<dbReference type="eggNOG" id="KOG4297">
    <property type="taxonomic scope" value="Eukaryota"/>
</dbReference>
<dbReference type="InterPro" id="IPR016187">
    <property type="entry name" value="CTDL_fold"/>
</dbReference>
<comment type="caution">
    <text evidence="2">Lacks conserved residue(s) required for the propagation of feature annotation.</text>
</comment>
<dbReference type="SMART" id="SM00034">
    <property type="entry name" value="CLECT"/>
    <property type="match status" value="2"/>
</dbReference>
<dbReference type="PROSITE" id="PS01180">
    <property type="entry name" value="CUB"/>
    <property type="match status" value="1"/>
</dbReference>
<dbReference type="InParanoid" id="G0N147"/>
<dbReference type="EMBL" id="GL379826">
    <property type="protein sequence ID" value="EGT49890.1"/>
    <property type="molecule type" value="Genomic_DNA"/>
</dbReference>
<dbReference type="InterPro" id="IPR035914">
    <property type="entry name" value="Sperma_CUB_dom_sf"/>
</dbReference>
<reference evidence="7" key="1">
    <citation type="submission" date="2011-07" db="EMBL/GenBank/DDBJ databases">
        <authorList>
            <consortium name="Caenorhabditis brenneri Sequencing and Analysis Consortium"/>
            <person name="Wilson R.K."/>
        </authorList>
    </citation>
    <scope>NUCLEOTIDE SEQUENCE [LARGE SCALE GENOMIC DNA]</scope>
    <source>
        <strain evidence="7">PB2801</strain>
    </source>
</reference>
<evidence type="ECO:0000259" key="4">
    <source>
        <dbReference type="PROSITE" id="PS01180"/>
    </source>
</evidence>
<gene>
    <name evidence="6" type="ORF">CAEBREN_22337</name>
</gene>